<organism evidence="1 2">
    <name type="scientific">Roseobacter ponti</name>
    <dbReference type="NCBI Taxonomy" id="1891787"/>
    <lineage>
        <taxon>Bacteria</taxon>
        <taxon>Pseudomonadati</taxon>
        <taxon>Pseudomonadota</taxon>
        <taxon>Alphaproteobacteria</taxon>
        <taxon>Rhodobacterales</taxon>
        <taxon>Roseobacteraceae</taxon>
        <taxon>Roseobacter</taxon>
    </lineage>
</organism>
<dbReference type="InterPro" id="IPR011009">
    <property type="entry name" value="Kinase-like_dom_sf"/>
</dbReference>
<name>A0A858SSE9_9RHOB</name>
<dbReference type="RefSeq" id="WP_169640812.1">
    <property type="nucleotide sequence ID" value="NZ_CP048788.1"/>
</dbReference>
<evidence type="ECO:0000313" key="1">
    <source>
        <dbReference type="EMBL" id="QJF51595.1"/>
    </source>
</evidence>
<sequence length="317" mass="35670">MKSDFDAYITGIAKDVSGKLGNSLDVSTTRWIRPPTGEDQVRDATLAFYVDGHKRGDDVVLLISNTLFPGAVKADVACARDVAGRVSRQVSAHISAPVCEGQSGKQTYAAYSRLSPLSEFRPVRMLQKARAAKQTLPWLVQLAKETRLHRGTPEDYERVFADPLASLGGDTNVPARVRARAQEYRDFVQDRKPDLFTVVQHGDFWIGNVFFERRKLPDLNPYLGDFSIIDWRGARQDGYPCTDCMRFCSSLFRTGSERNSQLIAEYRSALDIPAEEFQVYCFLALGRLGTELDQFPAEKYAELCDHTLTFIDTHCPR</sequence>
<dbReference type="Gene3D" id="3.90.1200.10">
    <property type="match status" value="1"/>
</dbReference>
<dbReference type="Proteomes" id="UP000503308">
    <property type="component" value="Chromosome"/>
</dbReference>
<dbReference type="SUPFAM" id="SSF56112">
    <property type="entry name" value="Protein kinase-like (PK-like)"/>
    <property type="match status" value="1"/>
</dbReference>
<gene>
    <name evidence="1" type="ORF">G3256_10695</name>
</gene>
<evidence type="ECO:0008006" key="3">
    <source>
        <dbReference type="Google" id="ProtNLM"/>
    </source>
</evidence>
<dbReference type="AlphaFoldDB" id="A0A858SSE9"/>
<protein>
    <recommendedName>
        <fullName evidence="3">Aminoglycoside phosphotransferase domain-containing protein</fullName>
    </recommendedName>
</protein>
<reference evidence="1 2" key="1">
    <citation type="submission" date="2020-02" db="EMBL/GenBank/DDBJ databases">
        <title>Genome sequence of Roseobacter ponti.</title>
        <authorList>
            <person name="Hollensteiner J."/>
            <person name="Schneider D."/>
            <person name="Poehlein A."/>
            <person name="Daniel R."/>
        </authorList>
    </citation>
    <scope>NUCLEOTIDE SEQUENCE [LARGE SCALE GENOMIC DNA]</scope>
    <source>
        <strain evidence="1 2">DSM 106830</strain>
    </source>
</reference>
<accession>A0A858SSE9</accession>
<evidence type="ECO:0000313" key="2">
    <source>
        <dbReference type="Proteomes" id="UP000503308"/>
    </source>
</evidence>
<dbReference type="EMBL" id="CP048788">
    <property type="protein sequence ID" value="QJF51595.1"/>
    <property type="molecule type" value="Genomic_DNA"/>
</dbReference>
<proteinExistence type="predicted"/>
<keyword evidence="2" id="KW-1185">Reference proteome</keyword>
<dbReference type="KEGG" id="rpon:G3256_10695"/>